<evidence type="ECO:0008006" key="3">
    <source>
        <dbReference type="Google" id="ProtNLM"/>
    </source>
</evidence>
<dbReference type="InterPro" id="IPR036770">
    <property type="entry name" value="Ankyrin_rpt-contain_sf"/>
</dbReference>
<name>A0AAX6M986_9PEZI</name>
<evidence type="ECO:0000313" key="1">
    <source>
        <dbReference type="EMBL" id="KAK6948976.1"/>
    </source>
</evidence>
<dbReference type="SUPFAM" id="SSF48403">
    <property type="entry name" value="Ankyrin repeat"/>
    <property type="match status" value="1"/>
</dbReference>
<keyword evidence="2" id="KW-1185">Reference proteome</keyword>
<reference evidence="1 2" key="1">
    <citation type="journal article" date="2024" name="Front Chem Biol">
        <title>Unveiling the potential of Daldinia eschscholtzii MFLUCC 19-0629 through bioactivity and bioinformatics studies for enhanced sustainable agriculture production.</title>
        <authorList>
            <person name="Brooks S."/>
            <person name="Weaver J.A."/>
            <person name="Klomchit A."/>
            <person name="Alharthi S.A."/>
            <person name="Onlamun T."/>
            <person name="Nurani R."/>
            <person name="Vong T.K."/>
            <person name="Alberti F."/>
            <person name="Greco C."/>
        </authorList>
    </citation>
    <scope>NUCLEOTIDE SEQUENCE [LARGE SCALE GENOMIC DNA]</scope>
    <source>
        <strain evidence="1">MFLUCC 19-0629</strain>
    </source>
</reference>
<dbReference type="EMBL" id="JBANMG010000009">
    <property type="protein sequence ID" value="KAK6948976.1"/>
    <property type="molecule type" value="Genomic_DNA"/>
</dbReference>
<accession>A0AAX6M986</accession>
<dbReference type="Gene3D" id="1.25.40.20">
    <property type="entry name" value="Ankyrin repeat-containing domain"/>
    <property type="match status" value="1"/>
</dbReference>
<organism evidence="1 2">
    <name type="scientific">Daldinia eschscholtzii</name>
    <dbReference type="NCBI Taxonomy" id="292717"/>
    <lineage>
        <taxon>Eukaryota</taxon>
        <taxon>Fungi</taxon>
        <taxon>Dikarya</taxon>
        <taxon>Ascomycota</taxon>
        <taxon>Pezizomycotina</taxon>
        <taxon>Sordariomycetes</taxon>
        <taxon>Xylariomycetidae</taxon>
        <taxon>Xylariales</taxon>
        <taxon>Hypoxylaceae</taxon>
        <taxon>Daldinia</taxon>
    </lineage>
</organism>
<evidence type="ECO:0000313" key="2">
    <source>
        <dbReference type="Proteomes" id="UP001369815"/>
    </source>
</evidence>
<protein>
    <recommendedName>
        <fullName evidence="3">NACHT-NTPase and P-loop NTPases N-terminal domain-containing protein</fullName>
    </recommendedName>
</protein>
<comment type="caution">
    <text evidence="1">The sequence shown here is derived from an EMBL/GenBank/DDBJ whole genome shotgun (WGS) entry which is preliminary data.</text>
</comment>
<proteinExistence type="predicted"/>
<dbReference type="Proteomes" id="UP001369815">
    <property type="component" value="Unassembled WGS sequence"/>
</dbReference>
<gene>
    <name evidence="1" type="ORF">Daesc_009048</name>
</gene>
<sequence length="495" mass="56824">MAEALGVAASGIAVAQIAIQVGGAVVKLKQLWDEVKNVPDDIADLMDQIDCLDPILWEAENGFSRCDSPSMLWDDLASKSMTVYCRKALQNLTGIVDELNHQITNAKKGRRKITAVKVLLKKDSIQKLQKRLENAVQMLILAQQSYLVALQRVQPDIIIQKFTALTALTAPQTQSGSQLIPYSTSKNEAQIALTEYHEEADISRTATKPQWVHSTGWIMPCYFGRVCIESFGSSRKFLFQSPLWLSQRSWELHSNKALGAWKWNLKSYRVVPSNSKIIKLAQKGSPKDIQKLFDAGLASPYDRDERGWTLLHVSFTHVDYFHHRISWLISWLLQYAVAWSNFEMTKYLMAIGVSPREPDDMRCILVIRWNTDDWRYLVEKQNNYLAFAVEPFNLMIMEWLKALALAGVDLEAYGRREYAILLDDYSLRYIVAYSHSYSGILRLKIYLIRFKFGPKPEDWEFYFNEPTDEFAGDFWKLVEDPPLRIPGAWVEDDGC</sequence>
<dbReference type="AlphaFoldDB" id="A0AAX6M986"/>